<comment type="caution">
    <text evidence="1">The sequence shown here is derived from an EMBL/GenBank/DDBJ whole genome shotgun (WGS) entry which is preliminary data.</text>
</comment>
<accession>A0ABT8KJ81</accession>
<evidence type="ECO:0000313" key="2">
    <source>
        <dbReference type="Proteomes" id="UP001174208"/>
    </source>
</evidence>
<gene>
    <name evidence="1" type="ORF">P5G50_18255</name>
</gene>
<dbReference type="RefSeq" id="WP_301209573.1">
    <property type="nucleotide sequence ID" value="NZ_JAROCF010000002.1"/>
</dbReference>
<name>A0ABT8KJ81_9MICO</name>
<organism evidence="1 2">
    <name type="scientific">Leifsonia williamsii</name>
    <dbReference type="NCBI Taxonomy" id="3035919"/>
    <lineage>
        <taxon>Bacteria</taxon>
        <taxon>Bacillati</taxon>
        <taxon>Actinomycetota</taxon>
        <taxon>Actinomycetes</taxon>
        <taxon>Micrococcales</taxon>
        <taxon>Microbacteriaceae</taxon>
        <taxon>Leifsonia</taxon>
    </lineage>
</organism>
<protein>
    <submittedName>
        <fullName evidence="1">Uncharacterized protein</fullName>
    </submittedName>
</protein>
<proteinExistence type="predicted"/>
<dbReference type="Proteomes" id="UP001174208">
    <property type="component" value="Unassembled WGS sequence"/>
</dbReference>
<dbReference type="EMBL" id="JAROCF010000002">
    <property type="protein sequence ID" value="MDN4616394.1"/>
    <property type="molecule type" value="Genomic_DNA"/>
</dbReference>
<sequence length="54" mass="5479">MHAIQVGDAVVGPDGSGVVSAITNGLKPTGFRLAALVATDSGAVWMWLDELVNA</sequence>
<keyword evidence="2" id="KW-1185">Reference proteome</keyword>
<evidence type="ECO:0000313" key="1">
    <source>
        <dbReference type="EMBL" id="MDN4616394.1"/>
    </source>
</evidence>
<reference evidence="1" key="1">
    <citation type="submission" date="2023-06" db="EMBL/GenBank/DDBJ databases">
        <title>MT1 and MT2 Draft Genomes of Novel Species.</title>
        <authorList>
            <person name="Venkateswaran K."/>
        </authorList>
    </citation>
    <scope>NUCLEOTIDE SEQUENCE</scope>
    <source>
        <strain evidence="1">F6_8S_P_1B</strain>
    </source>
</reference>